<dbReference type="OrthoDB" id="331948at2759"/>
<dbReference type="Pfam" id="PF01529">
    <property type="entry name" value="DHHC"/>
    <property type="match status" value="1"/>
</dbReference>
<dbReference type="STRING" id="6573.A0A210Q2C2"/>
<feature type="transmembrane region" description="Helical" evidence="7">
    <location>
        <begin position="180"/>
        <end position="199"/>
    </location>
</feature>
<feature type="transmembrane region" description="Helical" evidence="7">
    <location>
        <begin position="260"/>
        <end position="281"/>
    </location>
</feature>
<dbReference type="PANTHER" id="PTHR12246">
    <property type="entry name" value="PALMITOYLTRANSFERASE ZDHHC16"/>
    <property type="match status" value="1"/>
</dbReference>
<organism evidence="9 10">
    <name type="scientific">Mizuhopecten yessoensis</name>
    <name type="common">Japanese scallop</name>
    <name type="synonym">Patinopecten yessoensis</name>
    <dbReference type="NCBI Taxonomy" id="6573"/>
    <lineage>
        <taxon>Eukaryota</taxon>
        <taxon>Metazoa</taxon>
        <taxon>Spiralia</taxon>
        <taxon>Lophotrochozoa</taxon>
        <taxon>Mollusca</taxon>
        <taxon>Bivalvia</taxon>
        <taxon>Autobranchia</taxon>
        <taxon>Pteriomorphia</taxon>
        <taxon>Pectinida</taxon>
        <taxon>Pectinoidea</taxon>
        <taxon>Pectinidae</taxon>
        <taxon>Mizuhopecten</taxon>
    </lineage>
</organism>
<dbReference type="EMBL" id="NEDP02005205">
    <property type="protein sequence ID" value="OWF42903.1"/>
    <property type="molecule type" value="Genomic_DNA"/>
</dbReference>
<dbReference type="InterPro" id="IPR039859">
    <property type="entry name" value="PFA4/ZDH16/20/ERF2-like"/>
</dbReference>
<keyword evidence="10" id="KW-1185">Reference proteome</keyword>
<dbReference type="PROSITE" id="PS50216">
    <property type="entry name" value="DHHC"/>
    <property type="match status" value="1"/>
</dbReference>
<evidence type="ECO:0000256" key="1">
    <source>
        <dbReference type="ARBA" id="ARBA00004141"/>
    </source>
</evidence>
<dbReference type="GO" id="GO:0016020">
    <property type="term" value="C:membrane"/>
    <property type="evidence" value="ECO:0007669"/>
    <property type="project" value="UniProtKB-SubCell"/>
</dbReference>
<feature type="transmembrane region" description="Helical" evidence="7">
    <location>
        <begin position="66"/>
        <end position="85"/>
    </location>
</feature>
<dbReference type="EC" id="2.3.1.225" evidence="7"/>
<comment type="caution">
    <text evidence="9">The sequence shown here is derived from an EMBL/GenBank/DDBJ whole genome shotgun (WGS) entry which is preliminary data.</text>
</comment>
<keyword evidence="6 7" id="KW-0012">Acyltransferase</keyword>
<keyword evidence="5 7" id="KW-0472">Membrane</keyword>
<keyword evidence="3 7" id="KW-0812">Transmembrane</keyword>
<evidence type="ECO:0000256" key="7">
    <source>
        <dbReference type="RuleBase" id="RU079119"/>
    </source>
</evidence>
<dbReference type="AlphaFoldDB" id="A0A210Q2C2"/>
<evidence type="ECO:0000256" key="5">
    <source>
        <dbReference type="ARBA" id="ARBA00023136"/>
    </source>
</evidence>
<feature type="domain" description="Palmitoyltransferase DHHC" evidence="8">
    <location>
        <begin position="136"/>
        <end position="296"/>
    </location>
</feature>
<evidence type="ECO:0000313" key="10">
    <source>
        <dbReference type="Proteomes" id="UP000242188"/>
    </source>
</evidence>
<comment type="catalytic activity">
    <reaction evidence="7">
        <text>L-cysteinyl-[protein] + hexadecanoyl-CoA = S-hexadecanoyl-L-cysteinyl-[protein] + CoA</text>
        <dbReference type="Rhea" id="RHEA:36683"/>
        <dbReference type="Rhea" id="RHEA-COMP:10131"/>
        <dbReference type="Rhea" id="RHEA-COMP:11032"/>
        <dbReference type="ChEBI" id="CHEBI:29950"/>
        <dbReference type="ChEBI" id="CHEBI:57287"/>
        <dbReference type="ChEBI" id="CHEBI:57379"/>
        <dbReference type="ChEBI" id="CHEBI:74151"/>
        <dbReference type="EC" id="2.3.1.225"/>
    </reaction>
</comment>
<feature type="transmembrane region" description="Helical" evidence="7">
    <location>
        <begin position="97"/>
        <end position="117"/>
    </location>
</feature>
<dbReference type="InterPro" id="IPR001594">
    <property type="entry name" value="Palmitoyltrfase_DHHC"/>
</dbReference>
<comment type="subcellular location">
    <subcellularLocation>
        <location evidence="1">Membrane</location>
        <topology evidence="1">Multi-pass membrane protein</topology>
    </subcellularLocation>
</comment>
<protein>
    <recommendedName>
        <fullName evidence="7">Palmitoyltransferase</fullName>
        <ecNumber evidence="7">2.3.1.225</ecNumber>
    </recommendedName>
</protein>
<comment type="similarity">
    <text evidence="7">Belongs to the DHHC palmitoyltransferase family.</text>
</comment>
<dbReference type="Proteomes" id="UP000242188">
    <property type="component" value="Unassembled WGS sequence"/>
</dbReference>
<proteinExistence type="inferred from homology"/>
<evidence type="ECO:0000256" key="3">
    <source>
        <dbReference type="ARBA" id="ARBA00022692"/>
    </source>
</evidence>
<keyword evidence="2 7" id="KW-0808">Transferase</keyword>
<keyword evidence="4 7" id="KW-1133">Transmembrane helix</keyword>
<accession>A0A210Q2C2</accession>
<evidence type="ECO:0000259" key="8">
    <source>
        <dbReference type="Pfam" id="PF01529"/>
    </source>
</evidence>
<name>A0A210Q2C2_MIZYE</name>
<comment type="domain">
    <text evidence="7">The DHHC domain is required for palmitoyltransferase activity.</text>
</comment>
<evidence type="ECO:0000313" key="9">
    <source>
        <dbReference type="EMBL" id="OWF42903.1"/>
    </source>
</evidence>
<evidence type="ECO:0000256" key="2">
    <source>
        <dbReference type="ARBA" id="ARBA00022679"/>
    </source>
</evidence>
<sequence length="375" mass="43259">MALFKWKLYKFPWRLKRRLDNIFTSFQLLRLTLCYNHATLSPTLIQIITKPIIVVSDFFNQQFGRACMVLVVGLMAVVNLIYVVYVLPHLYNTSKPSAVIIFFLGSWLLINTSYNYIMAVVTGPGYPPQAVENPVSVCRKCFSKKPARTHHCKTCGKCVLKMDHHCPWLNTCVGFYNQRYFFLFCFFTYGGALLVTVSTNDLFVENFYGDTLKEYPFPGAMFPLNLLYASFQGSSAKTRLLQQSNNYDRLGISETAEHKLVIFLYIISSGLAIALTFLLLATAKLISYGETTIEYQINLAQKKKLQEKNIQFKNPYHLGFNTNWKLYLGLQEVTLWSFLKEILIPSVYRPEGDGTTWRTQKFKYHFDPEKGLQVL</sequence>
<evidence type="ECO:0000256" key="4">
    <source>
        <dbReference type="ARBA" id="ARBA00022989"/>
    </source>
</evidence>
<reference evidence="9 10" key="1">
    <citation type="journal article" date="2017" name="Nat. Ecol. Evol.">
        <title>Scallop genome provides insights into evolution of bilaterian karyotype and development.</title>
        <authorList>
            <person name="Wang S."/>
            <person name="Zhang J."/>
            <person name="Jiao W."/>
            <person name="Li J."/>
            <person name="Xun X."/>
            <person name="Sun Y."/>
            <person name="Guo X."/>
            <person name="Huan P."/>
            <person name="Dong B."/>
            <person name="Zhang L."/>
            <person name="Hu X."/>
            <person name="Sun X."/>
            <person name="Wang J."/>
            <person name="Zhao C."/>
            <person name="Wang Y."/>
            <person name="Wang D."/>
            <person name="Huang X."/>
            <person name="Wang R."/>
            <person name="Lv J."/>
            <person name="Li Y."/>
            <person name="Zhang Z."/>
            <person name="Liu B."/>
            <person name="Lu W."/>
            <person name="Hui Y."/>
            <person name="Liang J."/>
            <person name="Zhou Z."/>
            <person name="Hou R."/>
            <person name="Li X."/>
            <person name="Liu Y."/>
            <person name="Li H."/>
            <person name="Ning X."/>
            <person name="Lin Y."/>
            <person name="Zhao L."/>
            <person name="Xing Q."/>
            <person name="Dou J."/>
            <person name="Li Y."/>
            <person name="Mao J."/>
            <person name="Guo H."/>
            <person name="Dou H."/>
            <person name="Li T."/>
            <person name="Mu C."/>
            <person name="Jiang W."/>
            <person name="Fu Q."/>
            <person name="Fu X."/>
            <person name="Miao Y."/>
            <person name="Liu J."/>
            <person name="Yu Q."/>
            <person name="Li R."/>
            <person name="Liao H."/>
            <person name="Li X."/>
            <person name="Kong Y."/>
            <person name="Jiang Z."/>
            <person name="Chourrout D."/>
            <person name="Li R."/>
            <person name="Bao Z."/>
        </authorList>
    </citation>
    <scope>NUCLEOTIDE SEQUENCE [LARGE SCALE GENOMIC DNA]</scope>
    <source>
        <strain evidence="9 10">PY_sf001</strain>
    </source>
</reference>
<evidence type="ECO:0000256" key="6">
    <source>
        <dbReference type="ARBA" id="ARBA00023315"/>
    </source>
</evidence>
<dbReference type="GO" id="GO:0019706">
    <property type="term" value="F:protein-cysteine S-palmitoyltransferase activity"/>
    <property type="evidence" value="ECO:0007669"/>
    <property type="project" value="UniProtKB-EC"/>
</dbReference>
<gene>
    <name evidence="9" type="ORF">KP79_PYT17646</name>
</gene>